<dbReference type="SMART" id="SM00708">
    <property type="entry name" value="PhBP"/>
    <property type="match status" value="1"/>
</dbReference>
<organism evidence="3">
    <name type="scientific">Nezara viridula</name>
    <name type="common">Southern green stink bug</name>
    <name type="synonym">Cimex viridulus</name>
    <dbReference type="NCBI Taxonomy" id="85310"/>
    <lineage>
        <taxon>Eukaryota</taxon>
        <taxon>Metazoa</taxon>
        <taxon>Ecdysozoa</taxon>
        <taxon>Arthropoda</taxon>
        <taxon>Hexapoda</taxon>
        <taxon>Insecta</taxon>
        <taxon>Pterygota</taxon>
        <taxon>Neoptera</taxon>
        <taxon>Paraneoptera</taxon>
        <taxon>Hemiptera</taxon>
        <taxon>Heteroptera</taxon>
        <taxon>Panheteroptera</taxon>
        <taxon>Pentatomomorpha</taxon>
        <taxon>Pentatomoidea</taxon>
        <taxon>Pentatomidae</taxon>
        <taxon>Pentatominae</taxon>
        <taxon>Nezara</taxon>
    </lineage>
</organism>
<gene>
    <name evidence="3" type="primary">OBP45</name>
</gene>
<evidence type="ECO:0000256" key="1">
    <source>
        <dbReference type="ARBA" id="ARBA00022729"/>
    </source>
</evidence>
<dbReference type="PANTHER" id="PTHR11857">
    <property type="entry name" value="ODORANT BINDING PROTEIN-RELATED"/>
    <property type="match status" value="1"/>
</dbReference>
<feature type="chain" id="PRO_5021437345" evidence="2">
    <location>
        <begin position="22"/>
        <end position="146"/>
    </location>
</feature>
<proteinExistence type="evidence at transcript level"/>
<dbReference type="InterPro" id="IPR036728">
    <property type="entry name" value="PBP_GOBP_sf"/>
</dbReference>
<evidence type="ECO:0000313" key="3">
    <source>
        <dbReference type="EMBL" id="QCZ25102.1"/>
    </source>
</evidence>
<dbReference type="Gene3D" id="1.10.238.20">
    <property type="entry name" value="Pheromone/general odorant binding protein domain"/>
    <property type="match status" value="1"/>
</dbReference>
<keyword evidence="1 2" id="KW-0732">Signal</keyword>
<dbReference type="GO" id="GO:0007608">
    <property type="term" value="P:sensory perception of smell"/>
    <property type="evidence" value="ECO:0007669"/>
    <property type="project" value="TreeGrafter"/>
</dbReference>
<dbReference type="GO" id="GO:0005549">
    <property type="term" value="F:odorant binding"/>
    <property type="evidence" value="ECO:0007669"/>
    <property type="project" value="InterPro"/>
</dbReference>
<reference evidence="3" key="1">
    <citation type="submission" date="2019-04" db="EMBL/GenBank/DDBJ databases">
        <title>Candidate genes coding for odorant binding proteins and chemosensory proteins identified from dissected antennae and mouthparts of the southern green stink bug Nezara viridula.</title>
        <authorList>
            <person name="Wu Z."/>
            <person name="Cui Y."/>
            <person name="Qu M."/>
            <person name="Lin J.-H."/>
        </authorList>
    </citation>
    <scope>NUCLEOTIDE SEQUENCE</scope>
</reference>
<dbReference type="GO" id="GO:0005615">
    <property type="term" value="C:extracellular space"/>
    <property type="evidence" value="ECO:0007669"/>
    <property type="project" value="TreeGrafter"/>
</dbReference>
<dbReference type="Pfam" id="PF01395">
    <property type="entry name" value="PBP_GOBP"/>
    <property type="match status" value="1"/>
</dbReference>
<name>A0A4Y5RDN1_NEZVI</name>
<protein>
    <submittedName>
        <fullName evidence="3">Odorant binding protein 45</fullName>
    </submittedName>
</protein>
<dbReference type="CDD" id="cd23992">
    <property type="entry name" value="PBP_GOBP"/>
    <property type="match status" value="1"/>
</dbReference>
<dbReference type="SUPFAM" id="SSF47565">
    <property type="entry name" value="Insect pheromone/odorant-binding proteins"/>
    <property type="match status" value="1"/>
</dbReference>
<dbReference type="EMBL" id="MK753190">
    <property type="protein sequence ID" value="QCZ25102.1"/>
    <property type="molecule type" value="mRNA"/>
</dbReference>
<dbReference type="AlphaFoldDB" id="A0A4Y5RDN1"/>
<dbReference type="InterPro" id="IPR006170">
    <property type="entry name" value="PBP/GOBP"/>
</dbReference>
<sequence>MCGKLVVSLALLAAFTVCTFGFELTEEGKKHLQECQGKHSISPDEVVAAVKDKKLPESENGKCFMECVMEKFGVLNDGKFDPEKAKSIASGKIGNKPELLEKVNTVIDKCNAEVSNPGKCEYGVGLAKCAMKYAKEMNISEIPIGN</sequence>
<evidence type="ECO:0000256" key="2">
    <source>
        <dbReference type="SAM" id="SignalP"/>
    </source>
</evidence>
<dbReference type="OrthoDB" id="6611826at2759"/>
<feature type="signal peptide" evidence="2">
    <location>
        <begin position="1"/>
        <end position="21"/>
    </location>
</feature>
<accession>A0A4Y5RDN1</accession>